<feature type="domain" description="PAC" evidence="9">
    <location>
        <begin position="666"/>
        <end position="718"/>
    </location>
</feature>
<feature type="transmembrane region" description="Helical" evidence="7">
    <location>
        <begin position="117"/>
        <end position="136"/>
    </location>
</feature>
<keyword evidence="5 7" id="KW-0472">Membrane</keyword>
<dbReference type="SMART" id="SM00267">
    <property type="entry name" value="GGDEF"/>
    <property type="match status" value="1"/>
</dbReference>
<dbReference type="InterPro" id="IPR000160">
    <property type="entry name" value="GGDEF_dom"/>
</dbReference>
<dbReference type="PROSITE" id="PS50883">
    <property type="entry name" value="EAL"/>
    <property type="match status" value="1"/>
</dbReference>
<feature type="domain" description="GGDEF" evidence="11">
    <location>
        <begin position="880"/>
        <end position="1013"/>
    </location>
</feature>
<dbReference type="InterPro" id="IPR035919">
    <property type="entry name" value="EAL_sf"/>
</dbReference>
<feature type="domain" description="PAS" evidence="8">
    <location>
        <begin position="719"/>
        <end position="772"/>
    </location>
</feature>
<dbReference type="GO" id="GO:0006355">
    <property type="term" value="P:regulation of DNA-templated transcription"/>
    <property type="evidence" value="ECO:0007669"/>
    <property type="project" value="InterPro"/>
</dbReference>
<feature type="transmembrane region" description="Helical" evidence="7">
    <location>
        <begin position="277"/>
        <end position="298"/>
    </location>
</feature>
<evidence type="ECO:0000256" key="6">
    <source>
        <dbReference type="SAM" id="MobiDB-lite"/>
    </source>
</evidence>
<feature type="transmembrane region" description="Helical" evidence="7">
    <location>
        <begin position="228"/>
        <end position="246"/>
    </location>
</feature>
<comment type="subcellular location">
    <subcellularLocation>
        <location evidence="1">Cell membrane</location>
        <topology evidence="1">Multi-pass membrane protein</topology>
    </subcellularLocation>
</comment>
<dbReference type="SUPFAM" id="SSF55073">
    <property type="entry name" value="Nucleotide cyclase"/>
    <property type="match status" value="1"/>
</dbReference>
<dbReference type="GO" id="GO:0003824">
    <property type="term" value="F:catalytic activity"/>
    <property type="evidence" value="ECO:0007669"/>
    <property type="project" value="UniProtKB-ARBA"/>
</dbReference>
<dbReference type="InterPro" id="IPR013767">
    <property type="entry name" value="PAS_fold"/>
</dbReference>
<keyword evidence="4 7" id="KW-1133">Transmembrane helix</keyword>
<sequence>MPATRSQDRGKGTHGQGDQDGRATGGKAGVDRAGGIGRFWRGQITQFAAAFAGYLLLGLVCIWVSAPPGKLSGIWLPIGFVAILLARRCFKLWPAILLAVSAASLALDIVLNGPFGASALFAVSNTAGAVVGGGLLKAFSTRRGETATFFSHIIRSLPGALAAPAAGSSCAVVFSYAANGGAIPLAKFYSVWGHWYLGDLIGFATMLPLAFAYAHAGKLDQAFPRGRRVTILTVGCVMALTTLLALQHLPTPFVVVTLVLLVSIVAVPLLPAMIFLVLDTILVAWLFTHTAMAIPIAAAAGENMVYLATALTLLPPLVGTILIERARDEHERLRRSEQRLRTIFDHSPIAGLILASDGQIVEANAKACELFGYGEAEIRSLPPLSLTLACDHDVVRDDLKNLLGKSVNHLRRGQRFVRKDRTIGWGDASATLLPSAGAGPDHVLVQVVDVTEHKRISDERETLFRRLDLATRVGGISVWEWDAATGVLLRDARMLDVLGRAMSDKPEPGGDWLDIVHPEDQAMASAYVEKAKREPGETTCEYRIVRPDGEVRYLRNACRTIAGPDGKPAKCIGVTWDTTSDHRAAEERDQLLRRLDIATAAADLGIWDWDLVTREQIWDERLYRHFAESPTCGKSPIEIARQRIHNEDFAAVIKAFDDMKDGNDTLQLEYRIVTGTGEIRYLRDVAAVIRNGDGHPVRLVGVTWDVTDSNRLAEALRTESHRLQVTLTSIADGVITTDRIGRITFLNPAAAALTGWSQVQAAGRQISDVFAPVSRLSGASIPDLIGRCLLARAVVEMQDDATLEAHDGTLREIAATAAPLAADDQVLGAVLVFQDVTSERTMRRELAFAASHDPLTGLLNRTEFEARLTAAIAAARQAGATHSLLFIDLDRFKLVNDTAGHAVGDMLLREIGPLLTSAVRSGDHVARIGGDEFAVILMNADLVEARQIAERIITAIDALRFSWHGRHHRVGASVGYGAVGPFSESAAALLTQVDVACYAAKNSGRNRAVLYEPDQGDAVARFREIQLAANLREAVQNDRFVLYAQPIRPCNGGGEEACEILLRMLDPDGNLILPDLFIPAAERFDLMHDIDRWVMREALERRGAELAAWDDMSFHLNFSGNSLGAPGFADYLLGLVARTPIPAHRLTFEITETAVIAHVGVAARLMTMLRAAGAKVALDDFGIGLSSFNYLRTFPADLVKIDGSFVRNVRQNAVDAAIVRSLNQIAHELGAKTVAEFVEDEETLACVRQIGIDFAQGYAIGRPESLDALLSALPDNGSWPSLSDEQPSDAA</sequence>
<dbReference type="PROSITE" id="PS50113">
    <property type="entry name" value="PAC"/>
    <property type="match status" value="2"/>
</dbReference>
<feature type="transmembrane region" description="Helical" evidence="7">
    <location>
        <begin position="196"/>
        <end position="216"/>
    </location>
</feature>
<dbReference type="Pfam" id="PF00989">
    <property type="entry name" value="PAS"/>
    <property type="match status" value="1"/>
</dbReference>
<keyword evidence="2" id="KW-1003">Cell membrane</keyword>
<dbReference type="Pfam" id="PF05231">
    <property type="entry name" value="MASE1"/>
    <property type="match status" value="1"/>
</dbReference>
<dbReference type="InterPro" id="IPR000014">
    <property type="entry name" value="PAS"/>
</dbReference>
<dbReference type="Pfam" id="PF08447">
    <property type="entry name" value="PAS_3"/>
    <property type="match status" value="2"/>
</dbReference>
<name>A0A6A7Y3E6_9HYPH</name>
<proteinExistence type="predicted"/>
<dbReference type="Proteomes" id="UP000332515">
    <property type="component" value="Unassembled WGS sequence"/>
</dbReference>
<feature type="domain" description="PAC" evidence="9">
    <location>
        <begin position="538"/>
        <end position="590"/>
    </location>
</feature>
<dbReference type="RefSeq" id="WP_153481322.1">
    <property type="nucleotide sequence ID" value="NZ_VWNA01000001.1"/>
</dbReference>
<dbReference type="CDD" id="cd01949">
    <property type="entry name" value="GGDEF"/>
    <property type="match status" value="1"/>
</dbReference>
<gene>
    <name evidence="12" type="ORF">F0357_11390</name>
</gene>
<dbReference type="InterPro" id="IPR043128">
    <property type="entry name" value="Rev_trsase/Diguanyl_cyclase"/>
</dbReference>
<feature type="transmembrane region" description="Helical" evidence="7">
    <location>
        <begin position="47"/>
        <end position="65"/>
    </location>
</feature>
<dbReference type="InterPro" id="IPR013655">
    <property type="entry name" value="PAS_fold_3"/>
</dbReference>
<dbReference type="InterPro" id="IPR000700">
    <property type="entry name" value="PAS-assoc_C"/>
</dbReference>
<reference evidence="12 13" key="1">
    <citation type="submission" date="2019-09" db="EMBL/GenBank/DDBJ databases">
        <title>Segnochrobactrum spirostomi gen. nov., sp. nov., isolated from the ciliate Spirostomum cf. yagiui and description of a novel family, Segnochrobactraceae fam. nov. within the order Rhizobiales of the class Alphaproteobacteria.</title>
        <authorList>
            <person name="Akter S."/>
            <person name="Shazib S.U.A."/>
            <person name="Shin M.K."/>
        </authorList>
    </citation>
    <scope>NUCLEOTIDE SEQUENCE [LARGE SCALE GENOMIC DNA]</scope>
    <source>
        <strain evidence="12 13">Sp-1</strain>
    </source>
</reference>
<evidence type="ECO:0000256" key="1">
    <source>
        <dbReference type="ARBA" id="ARBA00004651"/>
    </source>
</evidence>
<dbReference type="NCBIfam" id="TIGR00254">
    <property type="entry name" value="GGDEF"/>
    <property type="match status" value="1"/>
</dbReference>
<dbReference type="Pfam" id="PF00563">
    <property type="entry name" value="EAL"/>
    <property type="match status" value="1"/>
</dbReference>
<dbReference type="FunFam" id="3.30.70.270:FF:000001">
    <property type="entry name" value="Diguanylate cyclase domain protein"/>
    <property type="match status" value="1"/>
</dbReference>
<feature type="domain" description="PAS" evidence="8">
    <location>
        <begin position="336"/>
        <end position="406"/>
    </location>
</feature>
<dbReference type="Gene3D" id="3.30.450.20">
    <property type="entry name" value="PAS domain"/>
    <property type="match status" value="4"/>
</dbReference>
<feature type="transmembrane region" description="Helical" evidence="7">
    <location>
        <begin position="252"/>
        <end position="270"/>
    </location>
</feature>
<dbReference type="InterPro" id="IPR001633">
    <property type="entry name" value="EAL_dom"/>
</dbReference>
<evidence type="ECO:0000313" key="12">
    <source>
        <dbReference type="EMBL" id="MQT13235.1"/>
    </source>
</evidence>
<feature type="region of interest" description="Disordered" evidence="6">
    <location>
        <begin position="1"/>
        <end position="28"/>
    </location>
</feature>
<dbReference type="Pfam" id="PF13188">
    <property type="entry name" value="PAS_8"/>
    <property type="match status" value="1"/>
</dbReference>
<dbReference type="Pfam" id="PF00990">
    <property type="entry name" value="GGDEF"/>
    <property type="match status" value="1"/>
</dbReference>
<comment type="caution">
    <text evidence="12">The sequence shown here is derived from an EMBL/GenBank/DDBJ whole genome shotgun (WGS) entry which is preliminary data.</text>
</comment>
<dbReference type="PANTHER" id="PTHR44757">
    <property type="entry name" value="DIGUANYLATE CYCLASE DGCP"/>
    <property type="match status" value="1"/>
</dbReference>
<dbReference type="InterPro" id="IPR001610">
    <property type="entry name" value="PAC"/>
</dbReference>
<evidence type="ECO:0000313" key="13">
    <source>
        <dbReference type="Proteomes" id="UP000332515"/>
    </source>
</evidence>
<dbReference type="SUPFAM" id="SSF55785">
    <property type="entry name" value="PYP-like sensor domain (PAS domain)"/>
    <property type="match status" value="4"/>
</dbReference>
<protein>
    <submittedName>
        <fullName evidence="12">EAL domain-containing protein</fullName>
    </submittedName>
</protein>
<dbReference type="SMART" id="SM00086">
    <property type="entry name" value="PAC"/>
    <property type="match status" value="4"/>
</dbReference>
<dbReference type="PROSITE" id="PS50887">
    <property type="entry name" value="GGDEF"/>
    <property type="match status" value="1"/>
</dbReference>
<dbReference type="InterPro" id="IPR052155">
    <property type="entry name" value="Biofilm_reg_signaling"/>
</dbReference>
<feature type="domain" description="EAL" evidence="10">
    <location>
        <begin position="1024"/>
        <end position="1277"/>
    </location>
</feature>
<dbReference type="SUPFAM" id="SSF141868">
    <property type="entry name" value="EAL domain-like"/>
    <property type="match status" value="1"/>
</dbReference>
<dbReference type="InterPro" id="IPR007895">
    <property type="entry name" value="MASE1"/>
</dbReference>
<evidence type="ECO:0000259" key="9">
    <source>
        <dbReference type="PROSITE" id="PS50113"/>
    </source>
</evidence>
<dbReference type="PANTHER" id="PTHR44757:SF4">
    <property type="entry name" value="DIGUANYLATE CYCLASE DGCE-RELATED"/>
    <property type="match status" value="1"/>
</dbReference>
<evidence type="ECO:0000256" key="4">
    <source>
        <dbReference type="ARBA" id="ARBA00022989"/>
    </source>
</evidence>
<dbReference type="InterPro" id="IPR035965">
    <property type="entry name" value="PAS-like_dom_sf"/>
</dbReference>
<dbReference type="Gene3D" id="3.30.70.270">
    <property type="match status" value="1"/>
</dbReference>
<evidence type="ECO:0000259" key="11">
    <source>
        <dbReference type="PROSITE" id="PS50887"/>
    </source>
</evidence>
<dbReference type="InterPro" id="IPR029787">
    <property type="entry name" value="Nucleotide_cyclase"/>
</dbReference>
<dbReference type="Gene3D" id="2.10.70.100">
    <property type="match status" value="2"/>
</dbReference>
<dbReference type="SMART" id="SM00052">
    <property type="entry name" value="EAL"/>
    <property type="match status" value="1"/>
</dbReference>
<accession>A0A6A7Y3E6</accession>
<dbReference type="CDD" id="cd00130">
    <property type="entry name" value="PAS"/>
    <property type="match status" value="4"/>
</dbReference>
<organism evidence="12 13">
    <name type="scientific">Segnochrobactrum spirostomi</name>
    <dbReference type="NCBI Taxonomy" id="2608987"/>
    <lineage>
        <taxon>Bacteria</taxon>
        <taxon>Pseudomonadati</taxon>
        <taxon>Pseudomonadota</taxon>
        <taxon>Alphaproteobacteria</taxon>
        <taxon>Hyphomicrobiales</taxon>
        <taxon>Segnochrobactraceae</taxon>
        <taxon>Segnochrobactrum</taxon>
    </lineage>
</organism>
<evidence type="ECO:0000259" key="10">
    <source>
        <dbReference type="PROSITE" id="PS50883"/>
    </source>
</evidence>
<evidence type="ECO:0000259" key="8">
    <source>
        <dbReference type="PROSITE" id="PS50112"/>
    </source>
</evidence>
<dbReference type="SMART" id="SM00091">
    <property type="entry name" value="PAS"/>
    <property type="match status" value="4"/>
</dbReference>
<dbReference type="GO" id="GO:0005886">
    <property type="term" value="C:plasma membrane"/>
    <property type="evidence" value="ECO:0007669"/>
    <property type="project" value="UniProtKB-SubCell"/>
</dbReference>
<feature type="compositionally biased region" description="Basic and acidic residues" evidence="6">
    <location>
        <begin position="1"/>
        <end position="21"/>
    </location>
</feature>
<feature type="transmembrane region" description="Helical" evidence="7">
    <location>
        <begin position="157"/>
        <end position="176"/>
    </location>
</feature>
<dbReference type="CDD" id="cd01948">
    <property type="entry name" value="EAL"/>
    <property type="match status" value="1"/>
</dbReference>
<dbReference type="EMBL" id="VWNA01000001">
    <property type="protein sequence ID" value="MQT13235.1"/>
    <property type="molecule type" value="Genomic_DNA"/>
</dbReference>
<evidence type="ECO:0000256" key="7">
    <source>
        <dbReference type="SAM" id="Phobius"/>
    </source>
</evidence>
<feature type="transmembrane region" description="Helical" evidence="7">
    <location>
        <begin position="93"/>
        <end position="111"/>
    </location>
</feature>
<evidence type="ECO:0000256" key="5">
    <source>
        <dbReference type="ARBA" id="ARBA00023136"/>
    </source>
</evidence>
<feature type="transmembrane region" description="Helical" evidence="7">
    <location>
        <begin position="71"/>
        <end position="86"/>
    </location>
</feature>
<evidence type="ECO:0000256" key="3">
    <source>
        <dbReference type="ARBA" id="ARBA00022692"/>
    </source>
</evidence>
<evidence type="ECO:0000256" key="2">
    <source>
        <dbReference type="ARBA" id="ARBA00022475"/>
    </source>
</evidence>
<dbReference type="NCBIfam" id="TIGR00229">
    <property type="entry name" value="sensory_box"/>
    <property type="match status" value="2"/>
</dbReference>
<keyword evidence="3 7" id="KW-0812">Transmembrane</keyword>
<dbReference type="Gene3D" id="3.20.20.450">
    <property type="entry name" value="EAL domain"/>
    <property type="match status" value="1"/>
</dbReference>
<dbReference type="PROSITE" id="PS50112">
    <property type="entry name" value="PAS"/>
    <property type="match status" value="2"/>
</dbReference>
<keyword evidence="13" id="KW-1185">Reference proteome</keyword>